<reference evidence="2" key="1">
    <citation type="submission" date="2023-07" db="EMBL/GenBank/DDBJ databases">
        <title>Genomic Encyclopedia of Type Strains, Phase IV (KMG-IV): sequencing the most valuable type-strain genomes for metagenomic binning, comparative biology and taxonomic classification.</title>
        <authorList>
            <person name="Goeker M."/>
        </authorList>
    </citation>
    <scope>NUCLEOTIDE SEQUENCE</scope>
    <source>
        <strain evidence="2">DSM 19569</strain>
    </source>
</reference>
<dbReference type="AlphaFoldDB" id="A0AAJ1WUN3"/>
<evidence type="ECO:0000313" key="2">
    <source>
        <dbReference type="EMBL" id="MDQ0541395.1"/>
    </source>
</evidence>
<dbReference type="EMBL" id="JAUSWL010000001">
    <property type="protein sequence ID" value="MDQ0541395.1"/>
    <property type="molecule type" value="Genomic_DNA"/>
</dbReference>
<dbReference type="Proteomes" id="UP001223420">
    <property type="component" value="Unassembled WGS sequence"/>
</dbReference>
<name>A0AAJ1WUN3_9HYPH</name>
<organism evidence="2 3">
    <name type="scientific">Methylobacterium brachiatum</name>
    <dbReference type="NCBI Taxonomy" id="269660"/>
    <lineage>
        <taxon>Bacteria</taxon>
        <taxon>Pseudomonadati</taxon>
        <taxon>Pseudomonadota</taxon>
        <taxon>Alphaproteobacteria</taxon>
        <taxon>Hyphomicrobiales</taxon>
        <taxon>Methylobacteriaceae</taxon>
        <taxon>Methylobacterium</taxon>
    </lineage>
</organism>
<gene>
    <name evidence="2" type="ORF">QO001_000303</name>
</gene>
<evidence type="ECO:0000313" key="3">
    <source>
        <dbReference type="Proteomes" id="UP001223420"/>
    </source>
</evidence>
<evidence type="ECO:0000256" key="1">
    <source>
        <dbReference type="SAM" id="SignalP"/>
    </source>
</evidence>
<sequence length="260" mass="27567">MVLGLALAAASIVSPSRAAPDIVAPANETVLAAICGRPASQDTKTCRAKDGRSAEFWYGAAFSTETGRWFTGFATLPAPGEDPDTPNTRTVAAATFALEDTRWRLKGIQLQVGKVGTGNRNGDAPDIDEGRGAIVRAVSGGRLMMGVRLTSYGSAGSRGFAFLLLHFRETPLRWTLAGEVEAGSDESAACDESDGDQPCQMGKSMGRLEILPEDPARLTAWPPIRVTLTGTLAGPDGKVRSASERDARVYRFDEASGTYR</sequence>
<feature type="chain" id="PRO_5042520198" evidence="1">
    <location>
        <begin position="19"/>
        <end position="260"/>
    </location>
</feature>
<feature type="signal peptide" evidence="1">
    <location>
        <begin position="1"/>
        <end position="18"/>
    </location>
</feature>
<comment type="caution">
    <text evidence="2">The sequence shown here is derived from an EMBL/GenBank/DDBJ whole genome shotgun (WGS) entry which is preliminary data.</text>
</comment>
<accession>A0AAJ1WUN3</accession>
<keyword evidence="1" id="KW-0732">Signal</keyword>
<proteinExistence type="predicted"/>
<dbReference type="RefSeq" id="WP_230365031.1">
    <property type="nucleotide sequence ID" value="NZ_JAJALK010000001.1"/>
</dbReference>
<protein>
    <submittedName>
        <fullName evidence="2">Uncharacterized protein</fullName>
    </submittedName>
</protein>